<keyword evidence="4" id="KW-1185">Reference proteome</keyword>
<organism evidence="3 4">
    <name type="scientific">Atopobium deltae</name>
    <dbReference type="NCBI Taxonomy" id="1393034"/>
    <lineage>
        <taxon>Bacteria</taxon>
        <taxon>Bacillati</taxon>
        <taxon>Actinomycetota</taxon>
        <taxon>Coriobacteriia</taxon>
        <taxon>Coriobacteriales</taxon>
        <taxon>Atopobiaceae</taxon>
        <taxon>Atopobium</taxon>
    </lineage>
</organism>
<protein>
    <submittedName>
        <fullName evidence="3">Uncharacterized protein</fullName>
    </submittedName>
</protein>
<reference evidence="4" key="1">
    <citation type="submission" date="2016-01" db="EMBL/GenBank/DDBJ databases">
        <authorList>
            <person name="Mitreva M."/>
            <person name="Pepin K.H."/>
            <person name="Mihindukulasuriya K.A."/>
            <person name="Fulton R."/>
            <person name="Fronick C."/>
            <person name="O'Laughlin M."/>
            <person name="Miner T."/>
            <person name="Herter B."/>
            <person name="Rosa B.A."/>
            <person name="Cordes M."/>
            <person name="Tomlinson C."/>
            <person name="Wollam A."/>
            <person name="Palsikar V.B."/>
            <person name="Mardis E.R."/>
            <person name="Wilson R.K."/>
        </authorList>
    </citation>
    <scope>NUCLEOTIDE SEQUENCE [LARGE SCALE GENOMIC DNA]</scope>
    <source>
        <strain evidence="4">DNF00019</strain>
    </source>
</reference>
<keyword evidence="2" id="KW-1133">Transmembrane helix</keyword>
<evidence type="ECO:0000256" key="1">
    <source>
        <dbReference type="SAM" id="MobiDB-lite"/>
    </source>
</evidence>
<keyword evidence="2" id="KW-0472">Membrane</keyword>
<feature type="transmembrane region" description="Helical" evidence="2">
    <location>
        <begin position="72"/>
        <end position="93"/>
    </location>
</feature>
<feature type="compositionally biased region" description="Basic and acidic residues" evidence="1">
    <location>
        <begin position="270"/>
        <end position="298"/>
    </location>
</feature>
<dbReference type="STRING" id="1393034.HMPREF3192_00841"/>
<dbReference type="AlphaFoldDB" id="A0A133XTW1"/>
<gene>
    <name evidence="3" type="ORF">HMPREF3192_00841</name>
</gene>
<name>A0A133XTW1_9ACTN</name>
<evidence type="ECO:0000313" key="4">
    <source>
        <dbReference type="Proteomes" id="UP000070675"/>
    </source>
</evidence>
<proteinExistence type="predicted"/>
<accession>A0A133XTW1</accession>
<dbReference type="Proteomes" id="UP000070675">
    <property type="component" value="Unassembled WGS sequence"/>
</dbReference>
<feature type="region of interest" description="Disordered" evidence="1">
    <location>
        <begin position="37"/>
        <end position="65"/>
    </location>
</feature>
<keyword evidence="2" id="KW-0812">Transmembrane</keyword>
<evidence type="ECO:0000256" key="2">
    <source>
        <dbReference type="SAM" id="Phobius"/>
    </source>
</evidence>
<dbReference type="RefSeq" id="WP_197414557.1">
    <property type="nucleotide sequence ID" value="NZ_KQ959495.1"/>
</dbReference>
<dbReference type="PATRIC" id="fig|1393034.3.peg.811"/>
<evidence type="ECO:0000313" key="3">
    <source>
        <dbReference type="EMBL" id="KXB34402.1"/>
    </source>
</evidence>
<sequence length="308" mass="33337">MAVHKFNKDKFLSGDEAEELFSTLDETGHPNIKVAREQHERRAHKQAPREIDPLSNEDPSGATTDRTIRRTAVAFVLITLAVIMLAQTSCGVIRRVSTAHLSKEVSVTSVSRSLQNGIEWGNGYTSFPGEFSVEQADENSGIVEVSVVDVSSANAAECFSSSQVQASALSINALLNPNIHAVIYHVKVRTDDQGNFLHNTMFGFLRPVGTLRSFMTFVWTKNTSEQGVNFTCRITGLDEQTTAGIRKKLQANLVLSDILAPPGTKPGTKAKNDKVSAADGKENTADDKSKDADTKSAEKINGSDAATN</sequence>
<feature type="region of interest" description="Disordered" evidence="1">
    <location>
        <begin position="260"/>
        <end position="308"/>
    </location>
</feature>
<dbReference type="EMBL" id="LSCR01000015">
    <property type="protein sequence ID" value="KXB34402.1"/>
    <property type="molecule type" value="Genomic_DNA"/>
</dbReference>
<comment type="caution">
    <text evidence="3">The sequence shown here is derived from an EMBL/GenBank/DDBJ whole genome shotgun (WGS) entry which is preliminary data.</text>
</comment>